<feature type="non-terminal residue" evidence="4">
    <location>
        <position position="235"/>
    </location>
</feature>
<dbReference type="Pfam" id="PF22580">
    <property type="entry name" value="KYNU_C"/>
    <property type="match status" value="1"/>
</dbReference>
<evidence type="ECO:0000256" key="2">
    <source>
        <dbReference type="ARBA" id="ARBA00022801"/>
    </source>
</evidence>
<dbReference type="InterPro" id="IPR010111">
    <property type="entry name" value="Kynureninase"/>
</dbReference>
<dbReference type="Gene3D" id="3.40.640.10">
    <property type="entry name" value="Type I PLP-dependent aspartate aminotransferase-like (Major domain)"/>
    <property type="match status" value="1"/>
</dbReference>
<comment type="caution">
    <text evidence="4">The sequence shown here is derived from an EMBL/GenBank/DDBJ whole genome shotgun (WGS) entry which is preliminary data.</text>
</comment>
<dbReference type="GO" id="GO:0030429">
    <property type="term" value="F:kynureninase activity"/>
    <property type="evidence" value="ECO:0007669"/>
    <property type="project" value="InterPro"/>
</dbReference>
<sequence length="235" mass="26188">AYNKCKTVQTIVVNGFQGCCVGWDLAHAVGNVELALHDWGVDFACWCTYKYLNSGPGSVAGFFVHQNHARAPQLSRLIGWWAHDRDSRLKMDNVLELQAGAKGFQLSNPPVLECCCLQASLAVFEQTSLKQLVQKSRLLTGYLELLLEESLSSKKGETISKSRVDVVTSSDLARRGNQVSLHFKTHSVSEIHDYMNERGVVVDVRGPLMRVAPAPLYNSFSDVLKFHCILKQAMY</sequence>
<evidence type="ECO:0000256" key="1">
    <source>
        <dbReference type="ARBA" id="ARBA00022642"/>
    </source>
</evidence>
<name>A0AA35SH40_GEOBA</name>
<dbReference type="GO" id="GO:0019441">
    <property type="term" value="P:L-tryptophan catabolic process to kynurenine"/>
    <property type="evidence" value="ECO:0007669"/>
    <property type="project" value="TreeGrafter"/>
</dbReference>
<gene>
    <name evidence="4" type="ORF">GBAR_LOCUS17009</name>
</gene>
<dbReference type="Gene3D" id="3.90.1150.10">
    <property type="entry name" value="Aspartate Aminotransferase, domain 1"/>
    <property type="match status" value="1"/>
</dbReference>
<dbReference type="GO" id="GO:0009435">
    <property type="term" value="P:NAD+ biosynthetic process"/>
    <property type="evidence" value="ECO:0007669"/>
    <property type="project" value="InterPro"/>
</dbReference>
<dbReference type="AlphaFoldDB" id="A0AA35SH40"/>
<reference evidence="4" key="1">
    <citation type="submission" date="2023-03" db="EMBL/GenBank/DDBJ databases">
        <authorList>
            <person name="Steffen K."/>
            <person name="Cardenas P."/>
        </authorList>
    </citation>
    <scope>NUCLEOTIDE SEQUENCE</scope>
</reference>
<proteinExistence type="predicted"/>
<dbReference type="Proteomes" id="UP001174909">
    <property type="component" value="Unassembled WGS sequence"/>
</dbReference>
<dbReference type="GO" id="GO:0030170">
    <property type="term" value="F:pyridoxal phosphate binding"/>
    <property type="evidence" value="ECO:0007669"/>
    <property type="project" value="InterPro"/>
</dbReference>
<dbReference type="PANTHER" id="PTHR14084">
    <property type="entry name" value="KYNURENINASE"/>
    <property type="match status" value="1"/>
</dbReference>
<dbReference type="GO" id="GO:0043420">
    <property type="term" value="P:anthranilate metabolic process"/>
    <property type="evidence" value="ECO:0007669"/>
    <property type="project" value="TreeGrafter"/>
</dbReference>
<dbReference type="PANTHER" id="PTHR14084:SF0">
    <property type="entry name" value="KYNURENINASE"/>
    <property type="match status" value="1"/>
</dbReference>
<evidence type="ECO:0000313" key="4">
    <source>
        <dbReference type="EMBL" id="CAI8029990.1"/>
    </source>
</evidence>
<dbReference type="GO" id="GO:0005737">
    <property type="term" value="C:cytoplasm"/>
    <property type="evidence" value="ECO:0007669"/>
    <property type="project" value="InterPro"/>
</dbReference>
<keyword evidence="1" id="KW-0662">Pyridine nucleotide biosynthesis</keyword>
<keyword evidence="3" id="KW-0663">Pyridoxal phosphate</keyword>
<dbReference type="InterPro" id="IPR015422">
    <property type="entry name" value="PyrdxlP-dep_Trfase_small"/>
</dbReference>
<keyword evidence="5" id="KW-1185">Reference proteome</keyword>
<dbReference type="InterPro" id="IPR015424">
    <property type="entry name" value="PyrdxlP-dep_Trfase"/>
</dbReference>
<evidence type="ECO:0000313" key="5">
    <source>
        <dbReference type="Proteomes" id="UP001174909"/>
    </source>
</evidence>
<organism evidence="4 5">
    <name type="scientific">Geodia barretti</name>
    <name type="common">Barrett's horny sponge</name>
    <dbReference type="NCBI Taxonomy" id="519541"/>
    <lineage>
        <taxon>Eukaryota</taxon>
        <taxon>Metazoa</taxon>
        <taxon>Porifera</taxon>
        <taxon>Demospongiae</taxon>
        <taxon>Heteroscleromorpha</taxon>
        <taxon>Tetractinellida</taxon>
        <taxon>Astrophorina</taxon>
        <taxon>Geodiidae</taxon>
        <taxon>Geodia</taxon>
    </lineage>
</organism>
<protein>
    <submittedName>
        <fullName evidence="4">Kynureninase</fullName>
    </submittedName>
</protein>
<keyword evidence="2" id="KW-0378">Hydrolase</keyword>
<dbReference type="SUPFAM" id="SSF53383">
    <property type="entry name" value="PLP-dependent transferases"/>
    <property type="match status" value="1"/>
</dbReference>
<evidence type="ECO:0000256" key="3">
    <source>
        <dbReference type="ARBA" id="ARBA00022898"/>
    </source>
</evidence>
<dbReference type="InterPro" id="IPR015421">
    <property type="entry name" value="PyrdxlP-dep_Trfase_major"/>
</dbReference>
<accession>A0AA35SH40</accession>
<dbReference type="EMBL" id="CASHTH010002455">
    <property type="protein sequence ID" value="CAI8029990.1"/>
    <property type="molecule type" value="Genomic_DNA"/>
</dbReference>